<feature type="coiled-coil region" evidence="1">
    <location>
        <begin position="120"/>
        <end position="161"/>
    </location>
</feature>
<feature type="coiled-coil region" evidence="1">
    <location>
        <begin position="2"/>
        <end position="91"/>
    </location>
</feature>
<evidence type="ECO:0000313" key="3">
    <source>
        <dbReference type="Proteomes" id="UP000663881"/>
    </source>
</evidence>
<gene>
    <name evidence="2" type="ORF">OKA104_LOCUS44607</name>
</gene>
<keyword evidence="1" id="KW-0175">Coiled coil</keyword>
<dbReference type="AlphaFoldDB" id="A0A820G0I4"/>
<proteinExistence type="predicted"/>
<evidence type="ECO:0000256" key="1">
    <source>
        <dbReference type="SAM" id="Coils"/>
    </source>
</evidence>
<comment type="caution">
    <text evidence="2">The sequence shown here is derived from an EMBL/GenBank/DDBJ whole genome shotgun (WGS) entry which is preliminary data.</text>
</comment>
<name>A0A820G0I4_9BILA</name>
<dbReference type="EMBL" id="CAJOAY010013780">
    <property type="protein sequence ID" value="CAF4269906.1"/>
    <property type="molecule type" value="Genomic_DNA"/>
</dbReference>
<accession>A0A820G0I4</accession>
<reference evidence="2" key="1">
    <citation type="submission" date="2021-02" db="EMBL/GenBank/DDBJ databases">
        <authorList>
            <person name="Nowell W R."/>
        </authorList>
    </citation>
    <scope>NUCLEOTIDE SEQUENCE</scope>
</reference>
<dbReference type="Proteomes" id="UP000663881">
    <property type="component" value="Unassembled WGS sequence"/>
</dbReference>
<feature type="non-terminal residue" evidence="2">
    <location>
        <position position="1"/>
    </location>
</feature>
<protein>
    <submittedName>
        <fullName evidence="2">Uncharacterized protein</fullName>
    </submittedName>
</protein>
<sequence length="211" mass="25728">MTIDYEEELNQRQRQIDVIEKENAKRVLDTEIRRFDELQTNYDRLQSNGADHKDRLEKQRQTYELQISELAKAHDNKYEQLRQITDALRKEVVDCRVRVQHYEDENERFRTEYQTSDHNYQHIKHERDVALNNLNEVKRKCAQLEHDLIAAETRLKENERKSLILNDENTKFKHELDELKIKITIQIQEQYENEYHNRYEELTARKDAEIS</sequence>
<organism evidence="2 3">
    <name type="scientific">Adineta steineri</name>
    <dbReference type="NCBI Taxonomy" id="433720"/>
    <lineage>
        <taxon>Eukaryota</taxon>
        <taxon>Metazoa</taxon>
        <taxon>Spiralia</taxon>
        <taxon>Gnathifera</taxon>
        <taxon>Rotifera</taxon>
        <taxon>Eurotatoria</taxon>
        <taxon>Bdelloidea</taxon>
        <taxon>Adinetida</taxon>
        <taxon>Adinetidae</taxon>
        <taxon>Adineta</taxon>
    </lineage>
</organism>
<evidence type="ECO:0000313" key="2">
    <source>
        <dbReference type="EMBL" id="CAF4269906.1"/>
    </source>
</evidence>